<dbReference type="SUPFAM" id="SSF55874">
    <property type="entry name" value="ATPase domain of HSP90 chaperone/DNA topoisomerase II/histidine kinase"/>
    <property type="match status" value="1"/>
</dbReference>
<keyword evidence="7" id="KW-0418">Kinase</keyword>
<organism evidence="17">
    <name type="scientific">Pseudogemmatithrix spongiicola</name>
    <dbReference type="NCBI Taxonomy" id="3062599"/>
    <lineage>
        <taxon>Bacteria</taxon>
        <taxon>Pseudomonadati</taxon>
        <taxon>Gemmatimonadota</taxon>
        <taxon>Gemmatimonadia</taxon>
        <taxon>Gemmatimonadales</taxon>
        <taxon>Gemmatimonadaceae</taxon>
        <taxon>Pseudogemmatithrix</taxon>
    </lineage>
</organism>
<dbReference type="Gene3D" id="3.30.450.20">
    <property type="entry name" value="PAS domain"/>
    <property type="match status" value="1"/>
</dbReference>
<comment type="subcellular location">
    <subcellularLocation>
        <location evidence="2">Membrane</location>
    </subcellularLocation>
</comment>
<dbReference type="Gene3D" id="3.40.50.2300">
    <property type="match status" value="2"/>
</dbReference>
<gene>
    <name evidence="17" type="ORF">Strain138_002593</name>
    <name evidence="18" type="ORF">Strain318_002593</name>
</gene>
<keyword evidence="9" id="KW-0902">Two-component regulatory system</keyword>
<dbReference type="GO" id="GO:0006355">
    <property type="term" value="P:regulation of DNA-templated transcription"/>
    <property type="evidence" value="ECO:0007669"/>
    <property type="project" value="InterPro"/>
</dbReference>
<dbReference type="Gene3D" id="3.30.450.40">
    <property type="match status" value="2"/>
</dbReference>
<dbReference type="PANTHER" id="PTHR43047:SF72">
    <property type="entry name" value="OSMOSENSING HISTIDINE PROTEIN KINASE SLN1"/>
    <property type="match status" value="1"/>
</dbReference>
<dbReference type="SMART" id="SM00388">
    <property type="entry name" value="HisKA"/>
    <property type="match status" value="1"/>
</dbReference>
<dbReference type="Pfam" id="PF13185">
    <property type="entry name" value="GAF_2"/>
    <property type="match status" value="2"/>
</dbReference>
<dbReference type="FunFam" id="1.10.287.130:FF:000038">
    <property type="entry name" value="Sensory transduction histidine kinase"/>
    <property type="match status" value="1"/>
</dbReference>
<keyword evidence="8" id="KW-0067">ATP-binding</keyword>
<dbReference type="InterPro" id="IPR003661">
    <property type="entry name" value="HisK_dim/P_dom"/>
</dbReference>
<sequence>MARKAPIKKKTVRKQTVKNAPKRPKQKAASKKKAPSKQGRSAARPVRSARDMGLGTAMALRQSALLRLSSAIAAATSEQDICEAVVNGLRDEALGYSFLGIFLIDDATGDRVMVASVGWTAAPPGFRLAKGHGITERAVLEKRLHYTPEVRRESHYEPTLNSGSEVDVPLMIDGTVIGVLAVESTEPRAFGASDFEILQAAATQASIAIARARLLVAQRQRADEHEAVLGSMADLLTQRELPRTLQATLERAVALLKVSGGELAIFDDARQELEVAASHQVGKDTTGIRLRFGEGAMGLVAQSQKPLIIPDYHAWLGKSSKYSDVPVRSVMAAPLLIGNRLVGAIAIVDANPTRTFGTDDLRLLNLFTPQAAIAIEGARLYEEAARQREFFRSLLNNSPVAIVQLDTDYNVASCNPAFEELFGYTEAEARGRNLDELITDQVTLGEAAQYSRDAVDRPVKGIGRRRRKDGTFVEVEILGVPVIADESRVALMGMYHDISELSEARRDAEGANRAKSQFLANMSHELRTPLNAIIGYSEMLQEEAQDAGLESFVADLTKIHTAGKHLLSLINDVLDLSKIEAGKMDLVLETFDVDEMLAEVVTTIQPLVAKNANTLEVIRDESLGRMHADLVKVRQMLLNLLSNACKFTEQGSITVRVGREGRAGAEAMTFAVSDSGIGMTPDQVSRLFEAFTQAESSTSRRYGGTGLGLALTRRFAEMMGGSVSVSSEPGRGSTFTMRIPLRVEPARRASQMLTAIDDSESVQGDGSAGTVLIIDDDADARRLVRTALAGEGVRVLEATDGPSGLELARRERPDAIALDILMPGMDGWEVLQRIRADAELAEIPVIMLSVLHEQQMALALGATEYLTKPIDRAQLRRIVRRHRHEPGGTVLVVEDDVAVRASFRSGLEREGWTVVEAENGRRALDTLATVTPALILLDLMMPEMDGIEFITALRREPQWRQIPVVVVTAKDLTLEERQRLNGHVSEVLTKGEYSPLDLVRDIRLLMRRAPDA</sequence>
<dbReference type="GO" id="GO:0005886">
    <property type="term" value="C:plasma membrane"/>
    <property type="evidence" value="ECO:0007669"/>
    <property type="project" value="TreeGrafter"/>
</dbReference>
<dbReference type="SMART" id="SM00448">
    <property type="entry name" value="REC"/>
    <property type="match status" value="2"/>
</dbReference>
<keyword evidence="6" id="KW-0547">Nucleotide-binding</keyword>
<feature type="domain" description="PAS" evidence="16">
    <location>
        <begin position="387"/>
        <end position="438"/>
    </location>
</feature>
<keyword evidence="10" id="KW-0472">Membrane</keyword>
<dbReference type="AlphaFoldDB" id="A0AA49JWF3"/>
<keyword evidence="19" id="KW-1185">Reference proteome</keyword>
<dbReference type="InterPro" id="IPR036097">
    <property type="entry name" value="HisK_dim/P_sf"/>
</dbReference>
<feature type="modified residue" description="4-aspartylphosphate" evidence="12">
    <location>
        <position position="819"/>
    </location>
</feature>
<reference evidence="17" key="1">
    <citation type="submission" date="2023-07" db="EMBL/GenBank/DDBJ databases">
        <authorList>
            <person name="Haufschild T."/>
            <person name="Kallscheuer N."/>
            <person name="Hammer J."/>
            <person name="Kohn T."/>
            <person name="Kabuu M."/>
            <person name="Jogler M."/>
            <person name="Wohfarth N."/>
            <person name="Heuer A."/>
            <person name="Rohde M."/>
            <person name="van Teeseling M.C.F."/>
            <person name="Jogler C."/>
        </authorList>
    </citation>
    <scope>NUCLEOTIDE SEQUENCE</scope>
    <source>
        <strain evidence="17">Strain 138</strain>
        <strain evidence="18">Strain 318</strain>
    </source>
</reference>
<evidence type="ECO:0000256" key="12">
    <source>
        <dbReference type="PROSITE-ProRule" id="PRU00169"/>
    </source>
</evidence>
<dbReference type="SUPFAM" id="SSF55781">
    <property type="entry name" value="GAF domain-like"/>
    <property type="match status" value="2"/>
</dbReference>
<evidence type="ECO:0000313" key="17">
    <source>
        <dbReference type="EMBL" id="WKW13276.1"/>
    </source>
</evidence>
<evidence type="ECO:0000256" key="11">
    <source>
        <dbReference type="ARBA" id="ARBA00023306"/>
    </source>
</evidence>
<dbReference type="FunFam" id="3.30.565.10:FF:000010">
    <property type="entry name" value="Sensor histidine kinase RcsC"/>
    <property type="match status" value="1"/>
</dbReference>
<dbReference type="InterPro" id="IPR004358">
    <property type="entry name" value="Sig_transdc_His_kin-like_C"/>
</dbReference>
<dbReference type="CDD" id="cd00130">
    <property type="entry name" value="PAS"/>
    <property type="match status" value="1"/>
</dbReference>
<dbReference type="KEGG" id="pspc:Strain318_002593"/>
<dbReference type="InterPro" id="IPR029016">
    <property type="entry name" value="GAF-like_dom_sf"/>
</dbReference>
<dbReference type="InterPro" id="IPR013767">
    <property type="entry name" value="PAS_fold"/>
</dbReference>
<evidence type="ECO:0000256" key="8">
    <source>
        <dbReference type="ARBA" id="ARBA00022840"/>
    </source>
</evidence>
<feature type="domain" description="Histidine kinase" evidence="14">
    <location>
        <begin position="521"/>
        <end position="743"/>
    </location>
</feature>
<dbReference type="InterPro" id="IPR036890">
    <property type="entry name" value="HATPase_C_sf"/>
</dbReference>
<dbReference type="GO" id="GO:0009927">
    <property type="term" value="F:histidine phosphotransfer kinase activity"/>
    <property type="evidence" value="ECO:0007669"/>
    <property type="project" value="TreeGrafter"/>
</dbReference>
<dbReference type="SUPFAM" id="SSF47384">
    <property type="entry name" value="Homodimeric domain of signal transducing histidine kinase"/>
    <property type="match status" value="1"/>
</dbReference>
<feature type="domain" description="Response regulatory" evidence="15">
    <location>
        <begin position="889"/>
        <end position="1005"/>
    </location>
</feature>
<dbReference type="InterPro" id="IPR003594">
    <property type="entry name" value="HATPase_dom"/>
</dbReference>
<evidence type="ECO:0000256" key="9">
    <source>
        <dbReference type="ARBA" id="ARBA00023012"/>
    </source>
</evidence>
<accession>A0AA49JWF3</accession>
<dbReference type="SUPFAM" id="SSF52172">
    <property type="entry name" value="CheY-like"/>
    <property type="match status" value="2"/>
</dbReference>
<dbReference type="GO" id="GO:0005524">
    <property type="term" value="F:ATP binding"/>
    <property type="evidence" value="ECO:0007669"/>
    <property type="project" value="UniProtKB-KW"/>
</dbReference>
<dbReference type="Gene3D" id="1.10.287.130">
    <property type="match status" value="1"/>
</dbReference>
<dbReference type="InterPro" id="IPR035965">
    <property type="entry name" value="PAS-like_dom_sf"/>
</dbReference>
<dbReference type="EMBL" id="CP130612">
    <property type="protein sequence ID" value="WKW13276.1"/>
    <property type="molecule type" value="Genomic_DNA"/>
</dbReference>
<dbReference type="InterPro" id="IPR001789">
    <property type="entry name" value="Sig_transdc_resp-reg_receiver"/>
</dbReference>
<dbReference type="SMART" id="SM00065">
    <property type="entry name" value="GAF"/>
    <property type="match status" value="2"/>
</dbReference>
<dbReference type="SMART" id="SM00387">
    <property type="entry name" value="HATPase_c"/>
    <property type="match status" value="1"/>
</dbReference>
<dbReference type="CDD" id="cd00082">
    <property type="entry name" value="HisKA"/>
    <property type="match status" value="1"/>
</dbReference>
<dbReference type="RefSeq" id="WP_367886136.1">
    <property type="nucleotide sequence ID" value="NZ_CP130612.1"/>
</dbReference>
<dbReference type="SUPFAM" id="SSF55785">
    <property type="entry name" value="PYP-like sensor domain (PAS domain)"/>
    <property type="match status" value="1"/>
</dbReference>
<dbReference type="InterPro" id="IPR011006">
    <property type="entry name" value="CheY-like_superfamily"/>
</dbReference>
<dbReference type="PROSITE" id="PS50109">
    <property type="entry name" value="HIS_KIN"/>
    <property type="match status" value="1"/>
</dbReference>
<dbReference type="GO" id="GO:0000155">
    <property type="term" value="F:phosphorelay sensor kinase activity"/>
    <property type="evidence" value="ECO:0007669"/>
    <property type="project" value="InterPro"/>
</dbReference>
<dbReference type="PROSITE" id="PS50110">
    <property type="entry name" value="RESPONSE_REGULATORY"/>
    <property type="match status" value="2"/>
</dbReference>
<dbReference type="EC" id="2.7.13.3" evidence="3"/>
<dbReference type="CDD" id="cd16922">
    <property type="entry name" value="HATPase_EvgS-ArcB-TorS-like"/>
    <property type="match status" value="1"/>
</dbReference>
<evidence type="ECO:0000256" key="5">
    <source>
        <dbReference type="ARBA" id="ARBA00022679"/>
    </source>
</evidence>
<dbReference type="Pfam" id="PF00072">
    <property type="entry name" value="Response_reg"/>
    <property type="match status" value="2"/>
</dbReference>
<feature type="region of interest" description="Disordered" evidence="13">
    <location>
        <begin position="1"/>
        <end position="50"/>
    </location>
</feature>
<accession>A0AA49Q7X8</accession>
<dbReference type="InterPro" id="IPR003018">
    <property type="entry name" value="GAF"/>
</dbReference>
<dbReference type="InterPro" id="IPR000014">
    <property type="entry name" value="PAS"/>
</dbReference>
<evidence type="ECO:0000256" key="1">
    <source>
        <dbReference type="ARBA" id="ARBA00000085"/>
    </source>
</evidence>
<dbReference type="NCBIfam" id="TIGR00229">
    <property type="entry name" value="sensory_box"/>
    <property type="match status" value="1"/>
</dbReference>
<evidence type="ECO:0000313" key="18">
    <source>
        <dbReference type="EMBL" id="WKW16183.1"/>
    </source>
</evidence>
<dbReference type="Gene3D" id="3.30.565.10">
    <property type="entry name" value="Histidine kinase-like ATPase, C-terminal domain"/>
    <property type="match status" value="1"/>
</dbReference>
<dbReference type="PANTHER" id="PTHR43047">
    <property type="entry name" value="TWO-COMPONENT HISTIDINE PROTEIN KINASE"/>
    <property type="match status" value="1"/>
</dbReference>
<evidence type="ECO:0000256" key="10">
    <source>
        <dbReference type="ARBA" id="ARBA00023136"/>
    </source>
</evidence>
<evidence type="ECO:0000256" key="7">
    <source>
        <dbReference type="ARBA" id="ARBA00022777"/>
    </source>
</evidence>
<dbReference type="PRINTS" id="PR00344">
    <property type="entry name" value="BCTRLSENSOR"/>
</dbReference>
<dbReference type="Pfam" id="PF00989">
    <property type="entry name" value="PAS"/>
    <property type="match status" value="1"/>
</dbReference>
<keyword evidence="5" id="KW-0808">Transferase</keyword>
<evidence type="ECO:0000259" key="14">
    <source>
        <dbReference type="PROSITE" id="PS50109"/>
    </source>
</evidence>
<protein>
    <recommendedName>
        <fullName evidence="3">histidine kinase</fullName>
        <ecNumber evidence="3">2.7.13.3</ecNumber>
    </recommendedName>
</protein>
<dbReference type="Proteomes" id="UP001229955">
    <property type="component" value="Chromosome"/>
</dbReference>
<feature type="compositionally biased region" description="Basic residues" evidence="13">
    <location>
        <begin position="1"/>
        <end position="35"/>
    </location>
</feature>
<proteinExistence type="predicted"/>
<evidence type="ECO:0000256" key="6">
    <source>
        <dbReference type="ARBA" id="ARBA00022741"/>
    </source>
</evidence>
<evidence type="ECO:0000256" key="13">
    <source>
        <dbReference type="SAM" id="MobiDB-lite"/>
    </source>
</evidence>
<feature type="domain" description="Response regulatory" evidence="15">
    <location>
        <begin position="770"/>
        <end position="883"/>
    </location>
</feature>
<dbReference type="PROSITE" id="PS50112">
    <property type="entry name" value="PAS"/>
    <property type="match status" value="1"/>
</dbReference>
<feature type="modified residue" description="4-aspartylphosphate" evidence="12">
    <location>
        <position position="938"/>
    </location>
</feature>
<evidence type="ECO:0000256" key="4">
    <source>
        <dbReference type="ARBA" id="ARBA00022553"/>
    </source>
</evidence>
<keyword evidence="11" id="KW-0131">Cell cycle</keyword>
<dbReference type="SMART" id="SM00091">
    <property type="entry name" value="PAS"/>
    <property type="match status" value="1"/>
</dbReference>
<evidence type="ECO:0000259" key="15">
    <source>
        <dbReference type="PROSITE" id="PS50110"/>
    </source>
</evidence>
<name>A0AA49JWF3_9BACT</name>
<evidence type="ECO:0000256" key="2">
    <source>
        <dbReference type="ARBA" id="ARBA00004370"/>
    </source>
</evidence>
<dbReference type="InterPro" id="IPR005467">
    <property type="entry name" value="His_kinase_dom"/>
</dbReference>
<evidence type="ECO:0000313" key="19">
    <source>
        <dbReference type="Proteomes" id="UP001229955"/>
    </source>
</evidence>
<dbReference type="EMBL" id="CP130613">
    <property type="protein sequence ID" value="WKW16183.1"/>
    <property type="molecule type" value="Genomic_DNA"/>
</dbReference>
<evidence type="ECO:0000259" key="16">
    <source>
        <dbReference type="PROSITE" id="PS50112"/>
    </source>
</evidence>
<dbReference type="Pfam" id="PF02518">
    <property type="entry name" value="HATPase_c"/>
    <property type="match status" value="1"/>
</dbReference>
<evidence type="ECO:0000256" key="3">
    <source>
        <dbReference type="ARBA" id="ARBA00012438"/>
    </source>
</evidence>
<dbReference type="Pfam" id="PF00512">
    <property type="entry name" value="HisKA"/>
    <property type="match status" value="1"/>
</dbReference>
<comment type="catalytic activity">
    <reaction evidence="1">
        <text>ATP + protein L-histidine = ADP + protein N-phospho-L-histidine.</text>
        <dbReference type="EC" id="2.7.13.3"/>
    </reaction>
</comment>
<keyword evidence="4 12" id="KW-0597">Phosphoprotein</keyword>